<evidence type="ECO:0000256" key="1">
    <source>
        <dbReference type="ARBA" id="ARBA00004141"/>
    </source>
</evidence>
<keyword evidence="2 5" id="KW-0812">Transmembrane</keyword>
<organism evidence="6 8">
    <name type="scientific">Clostridium kluyveri (strain ATCC 8527 / DSM 555 / NBRC 12016 / NCIMB 10680 / K1)</name>
    <dbReference type="NCBI Taxonomy" id="431943"/>
    <lineage>
        <taxon>Bacteria</taxon>
        <taxon>Bacillati</taxon>
        <taxon>Bacillota</taxon>
        <taxon>Clostridia</taxon>
        <taxon>Eubacteriales</taxon>
        <taxon>Clostridiaceae</taxon>
        <taxon>Clostridium</taxon>
    </lineage>
</organism>
<dbReference type="KEGG" id="ckl:CKL_3244"/>
<feature type="transmembrane region" description="Helical" evidence="5">
    <location>
        <begin position="7"/>
        <end position="25"/>
    </location>
</feature>
<evidence type="ECO:0000256" key="3">
    <source>
        <dbReference type="ARBA" id="ARBA00022989"/>
    </source>
</evidence>
<dbReference type="AlphaFoldDB" id="A5F9L6"/>
<dbReference type="NCBIfam" id="TIGR01593">
    <property type="entry name" value="holin_tox_secr"/>
    <property type="match status" value="1"/>
</dbReference>
<gene>
    <name evidence="7" type="ordered locus">CKL_3244</name>
    <name evidence="6" type="ordered locus">CKL_4051</name>
</gene>
<keyword evidence="3 5" id="KW-1133">Transmembrane helix</keyword>
<comment type="subcellular location">
    <subcellularLocation>
        <location evidence="1">Membrane</location>
        <topology evidence="1">Multi-pass membrane protein</topology>
    </subcellularLocation>
</comment>
<accession>A5F9L6</accession>
<dbReference type="EMBL" id="CP000673">
    <property type="protein sequence ID" value="EDK35247.1"/>
    <property type="molecule type" value="Genomic_DNA"/>
</dbReference>
<dbReference type="STRING" id="431943.CKL_3244"/>
<dbReference type="InterPro" id="IPR006480">
    <property type="entry name" value="Phage_holin_4_1"/>
</dbReference>
<evidence type="ECO:0000256" key="4">
    <source>
        <dbReference type="ARBA" id="ARBA00023136"/>
    </source>
</evidence>
<dbReference type="KEGG" id="ckl:CKL_4051"/>
<geneLocation type="plasmid" evidence="6 8">
    <name>pCKL555A</name>
</geneLocation>
<dbReference type="HOGENOM" id="CLU_125939_0_0_9"/>
<keyword evidence="6" id="KW-0614">Plasmid</keyword>
<evidence type="ECO:0000313" key="6">
    <source>
        <dbReference type="EMBL" id="ABQ23650.1"/>
    </source>
</evidence>
<evidence type="ECO:0000313" key="7">
    <source>
        <dbReference type="EMBL" id="EDK35247.1"/>
    </source>
</evidence>
<name>A5F9L6_CLOK5</name>
<feature type="transmembrane region" description="Helical" evidence="5">
    <location>
        <begin position="31"/>
        <end position="50"/>
    </location>
</feature>
<protein>
    <submittedName>
        <fullName evidence="6">Predicted holin protein</fullName>
    </submittedName>
</protein>
<dbReference type="Proteomes" id="UP000002411">
    <property type="component" value="Plasmid pCKL555A"/>
</dbReference>
<evidence type="ECO:0000256" key="2">
    <source>
        <dbReference type="ARBA" id="ARBA00022692"/>
    </source>
</evidence>
<keyword evidence="8" id="KW-1185">Reference proteome</keyword>
<dbReference type="Proteomes" id="UP000002411">
    <property type="component" value="Chromosome"/>
</dbReference>
<evidence type="ECO:0000256" key="5">
    <source>
        <dbReference type="SAM" id="Phobius"/>
    </source>
</evidence>
<dbReference type="RefSeq" id="WP_011930397.1">
    <property type="nucleotide sequence ID" value="NC_009466.1"/>
</dbReference>
<dbReference type="Pfam" id="PF05105">
    <property type="entry name" value="Phage_holin_4_1"/>
    <property type="match status" value="1"/>
</dbReference>
<evidence type="ECO:0000313" key="8">
    <source>
        <dbReference type="Proteomes" id="UP000002411"/>
    </source>
</evidence>
<dbReference type="EMBL" id="CP000674">
    <property type="protein sequence ID" value="ABQ23650.1"/>
    <property type="molecule type" value="Genomic_DNA"/>
</dbReference>
<keyword evidence="4 5" id="KW-0472">Membrane</keyword>
<dbReference type="eggNOG" id="COG4824">
    <property type="taxonomic scope" value="Bacteria"/>
</dbReference>
<proteinExistence type="predicted"/>
<dbReference type="GO" id="GO:0016020">
    <property type="term" value="C:membrane"/>
    <property type="evidence" value="ECO:0007669"/>
    <property type="project" value="UniProtKB-SubCell"/>
</dbReference>
<reference evidence="6 8" key="1">
    <citation type="journal article" date="2008" name="Proc. Natl. Acad. Sci. U.S.A.">
        <title>The genome of Clostridium kluyveri, a strict anaerobe with unique metabolic features.</title>
        <authorList>
            <person name="Seedorf H."/>
            <person name="Fricke W.F."/>
            <person name="Veith B."/>
            <person name="Brueggemann H."/>
            <person name="Liesegang H."/>
            <person name="Strittmatter A."/>
            <person name="Miethke M."/>
            <person name="Buckel W."/>
            <person name="Hinderberger J."/>
            <person name="Li F."/>
            <person name="Hagemeier C."/>
            <person name="Thauer R.K."/>
            <person name="Gottschalk G."/>
        </authorList>
    </citation>
    <scope>NUCLEOTIDE SEQUENCE [LARGE SCALE GENOMIC DNA]</scope>
    <source>
        <strain evidence="8">ATCC 8527 / DSM 555 / NCIMB 10680</strain>
        <strain evidence="6">DSM 555</strain>
        <plasmid evidence="6 8">pCKL555A</plasmid>
    </source>
</reference>
<sequence length="130" mass="14506">MDHQRVFNLSISTFGGIMTFIFGGWDICLYVLAAFMVLDYGTGVFSAYITGKVNSQTGFKGILRKSEIFVVLAVGTLLDRLLNEGTWIFRTVVCYYYIANEGISIFENCGKSGLPLPKKIVEALEQLKNK</sequence>